<proteinExistence type="inferred from homology"/>
<reference evidence="3 4" key="1">
    <citation type="submission" date="2021-07" db="EMBL/GenBank/DDBJ databases">
        <title>Sphingomonas sp.</title>
        <authorList>
            <person name="Feng G."/>
            <person name="Li J."/>
            <person name="Pan M."/>
        </authorList>
    </citation>
    <scope>NUCLEOTIDE SEQUENCE [LARGE SCALE GENOMIC DNA]</scope>
    <source>
        <strain evidence="3 4">RRHST34</strain>
    </source>
</reference>
<dbReference type="NCBIfam" id="TIGR01552">
    <property type="entry name" value="phd_fam"/>
    <property type="match status" value="1"/>
</dbReference>
<sequence>METLTVSETRANLKAVLDRVVADKAPLQIVRPAGEGVVLVAQSEWEGMQETMHLLSSPENARRLLEGIGRFTAGEGEEHELLRP</sequence>
<evidence type="ECO:0000256" key="2">
    <source>
        <dbReference type="RuleBase" id="RU362080"/>
    </source>
</evidence>
<dbReference type="SUPFAM" id="SSF143120">
    <property type="entry name" value="YefM-like"/>
    <property type="match status" value="1"/>
</dbReference>
<dbReference type="Pfam" id="PF02604">
    <property type="entry name" value="PhdYeFM_antitox"/>
    <property type="match status" value="1"/>
</dbReference>
<evidence type="ECO:0000313" key="3">
    <source>
        <dbReference type="EMBL" id="MBW6532474.1"/>
    </source>
</evidence>
<comment type="caution">
    <text evidence="3">The sequence shown here is derived from an EMBL/GenBank/DDBJ whole genome shotgun (WGS) entry which is preliminary data.</text>
</comment>
<dbReference type="InterPro" id="IPR006442">
    <property type="entry name" value="Antitoxin_Phd/YefM"/>
</dbReference>
<name>A0ABS7BSU8_9SPHN</name>
<dbReference type="Gene3D" id="3.40.1620.10">
    <property type="entry name" value="YefM-like domain"/>
    <property type="match status" value="1"/>
</dbReference>
<evidence type="ECO:0000256" key="1">
    <source>
        <dbReference type="ARBA" id="ARBA00009981"/>
    </source>
</evidence>
<keyword evidence="4" id="KW-1185">Reference proteome</keyword>
<dbReference type="InterPro" id="IPR036165">
    <property type="entry name" value="YefM-like_sf"/>
</dbReference>
<dbReference type="PANTHER" id="PTHR33713">
    <property type="entry name" value="ANTITOXIN YAFN-RELATED"/>
    <property type="match status" value="1"/>
</dbReference>
<dbReference type="Proteomes" id="UP000759103">
    <property type="component" value="Unassembled WGS sequence"/>
</dbReference>
<evidence type="ECO:0000313" key="4">
    <source>
        <dbReference type="Proteomes" id="UP000759103"/>
    </source>
</evidence>
<dbReference type="PANTHER" id="PTHR33713:SF6">
    <property type="entry name" value="ANTITOXIN YEFM"/>
    <property type="match status" value="1"/>
</dbReference>
<dbReference type="InterPro" id="IPR051405">
    <property type="entry name" value="phD/YefM_antitoxin"/>
</dbReference>
<protein>
    <recommendedName>
        <fullName evidence="2">Antitoxin</fullName>
    </recommendedName>
</protein>
<dbReference type="RefSeq" id="WP_183944785.1">
    <property type="nucleotide sequence ID" value="NZ_JAHXZN010000007.1"/>
</dbReference>
<comment type="function">
    <text evidence="2">Antitoxin component of a type II toxin-antitoxin (TA) system.</text>
</comment>
<comment type="similarity">
    <text evidence="1 2">Belongs to the phD/YefM antitoxin family.</text>
</comment>
<accession>A0ABS7BSU8</accession>
<dbReference type="EMBL" id="JAHXZN010000007">
    <property type="protein sequence ID" value="MBW6532474.1"/>
    <property type="molecule type" value="Genomic_DNA"/>
</dbReference>
<gene>
    <name evidence="3" type="ORF">KZ820_17165</name>
</gene>
<dbReference type="Gene3D" id="6.10.250.330">
    <property type="match status" value="1"/>
</dbReference>
<organism evidence="3 4">
    <name type="scientific">Sphingomonas citri</name>
    <dbReference type="NCBI Taxonomy" id="2862499"/>
    <lineage>
        <taxon>Bacteria</taxon>
        <taxon>Pseudomonadati</taxon>
        <taxon>Pseudomonadota</taxon>
        <taxon>Alphaproteobacteria</taxon>
        <taxon>Sphingomonadales</taxon>
        <taxon>Sphingomonadaceae</taxon>
        <taxon>Sphingomonas</taxon>
    </lineage>
</organism>